<comment type="caution">
    <text evidence="4">The sequence shown here is derived from an EMBL/GenBank/DDBJ whole genome shotgun (WGS) entry which is preliminary data.</text>
</comment>
<protein>
    <recommendedName>
        <fullName evidence="6">Elongator complex protein 6</fullName>
    </recommendedName>
</protein>
<dbReference type="GO" id="GO:0033588">
    <property type="term" value="C:elongator holoenzyme complex"/>
    <property type="evidence" value="ECO:0007669"/>
    <property type="project" value="InterPro"/>
</dbReference>
<evidence type="ECO:0000256" key="1">
    <source>
        <dbReference type="ARBA" id="ARBA00005043"/>
    </source>
</evidence>
<name>A0AAN6M838_9PLEO</name>
<dbReference type="EMBL" id="WVTA01000001">
    <property type="protein sequence ID" value="KAK3216975.1"/>
    <property type="molecule type" value="Genomic_DNA"/>
</dbReference>
<dbReference type="Gene3D" id="3.40.50.300">
    <property type="entry name" value="P-loop containing nucleotide triphosphate hydrolases"/>
    <property type="match status" value="1"/>
</dbReference>
<dbReference type="InterPro" id="IPR027417">
    <property type="entry name" value="P-loop_NTPase"/>
</dbReference>
<dbReference type="PANTHER" id="PTHR16184:SF6">
    <property type="entry name" value="ELONGATOR COMPLEX PROTEIN 6"/>
    <property type="match status" value="1"/>
</dbReference>
<comment type="similarity">
    <text evidence="2">Belongs to the ELP6 family.</text>
</comment>
<keyword evidence="5" id="KW-1185">Reference proteome</keyword>
<evidence type="ECO:0008006" key="6">
    <source>
        <dbReference type="Google" id="ProtNLM"/>
    </source>
</evidence>
<feature type="compositionally biased region" description="Pro residues" evidence="3">
    <location>
        <begin position="138"/>
        <end position="156"/>
    </location>
</feature>
<sequence>MPPSSRIPPLLQPLVRTPKDDSLLLVTGTLDASANWLVARFLYDALSGGSDREDGNKDGGPTKVVLVSWMRDYDFWRQEVRKGTGLDLGSLRTQGRFAFVDGLSALFLPADGDDDGTAGGAPGAPGAAAAGNRLPTRPGAPPGRLPPPPGRTPPTPASANAHALALAHAHAHAHAHTPPRTSPAQPGLHTLSSASLDHVAATVTAALASLRSPGAASTTLVVLDNPDLLLAAAPSLTPSSLASLFLTIHSHQPVSHLLVHLQSDLALLTPSLPPQPLQIAQQNLVVKTAHMSAKILGVRLLDTGVARDVSGVLRATVNKDSWATVGALRSAGSGGRAHADSLEEMGSEVLYKVHGDGSVKVFERGTAAA</sequence>
<accession>A0AAN6M838</accession>
<evidence type="ECO:0000256" key="3">
    <source>
        <dbReference type="SAM" id="MobiDB-lite"/>
    </source>
</evidence>
<proteinExistence type="inferred from homology"/>
<evidence type="ECO:0000313" key="5">
    <source>
        <dbReference type="Proteomes" id="UP001280581"/>
    </source>
</evidence>
<comment type="pathway">
    <text evidence="1">tRNA modification; 5-methoxycarbonylmethyl-2-thiouridine-tRNA biosynthesis.</text>
</comment>
<organism evidence="4 5">
    <name type="scientific">Pseudopithomyces chartarum</name>
    <dbReference type="NCBI Taxonomy" id="1892770"/>
    <lineage>
        <taxon>Eukaryota</taxon>
        <taxon>Fungi</taxon>
        <taxon>Dikarya</taxon>
        <taxon>Ascomycota</taxon>
        <taxon>Pezizomycotina</taxon>
        <taxon>Dothideomycetes</taxon>
        <taxon>Pleosporomycetidae</taxon>
        <taxon>Pleosporales</taxon>
        <taxon>Massarineae</taxon>
        <taxon>Didymosphaeriaceae</taxon>
        <taxon>Pseudopithomyces</taxon>
    </lineage>
</organism>
<feature type="compositionally biased region" description="Low complexity" evidence="3">
    <location>
        <begin position="124"/>
        <end position="137"/>
    </location>
</feature>
<dbReference type="InterPro" id="IPR018627">
    <property type="entry name" value="ELP6"/>
</dbReference>
<dbReference type="AlphaFoldDB" id="A0AAN6M838"/>
<evidence type="ECO:0000313" key="4">
    <source>
        <dbReference type="EMBL" id="KAK3216975.1"/>
    </source>
</evidence>
<dbReference type="Proteomes" id="UP001280581">
    <property type="component" value="Unassembled WGS sequence"/>
</dbReference>
<gene>
    <name evidence="4" type="ORF">GRF29_1g1507850</name>
</gene>
<reference evidence="4 5" key="1">
    <citation type="submission" date="2021-02" db="EMBL/GenBank/DDBJ databases">
        <title>Genome assembly of Pseudopithomyces chartarum.</title>
        <authorList>
            <person name="Jauregui R."/>
            <person name="Singh J."/>
            <person name="Voisey C."/>
        </authorList>
    </citation>
    <scope>NUCLEOTIDE SEQUENCE [LARGE SCALE GENOMIC DNA]</scope>
    <source>
        <strain evidence="4 5">AGR01</strain>
    </source>
</reference>
<feature type="region of interest" description="Disordered" evidence="3">
    <location>
        <begin position="114"/>
        <end position="190"/>
    </location>
</feature>
<dbReference type="GO" id="GO:0002098">
    <property type="term" value="P:tRNA wobble uridine modification"/>
    <property type="evidence" value="ECO:0007669"/>
    <property type="project" value="InterPro"/>
</dbReference>
<dbReference type="PANTHER" id="PTHR16184">
    <property type="entry name" value="ELONGATOR COMPLEX PROTEIN 6"/>
    <property type="match status" value="1"/>
</dbReference>
<evidence type="ECO:0000256" key="2">
    <source>
        <dbReference type="ARBA" id="ARBA00008837"/>
    </source>
</evidence>